<dbReference type="GO" id="GO:0004222">
    <property type="term" value="F:metalloendopeptidase activity"/>
    <property type="evidence" value="ECO:0007669"/>
    <property type="project" value="InterPro"/>
</dbReference>
<feature type="disulfide bond" evidence="9">
    <location>
        <begin position="222"/>
        <end position="302"/>
    </location>
</feature>
<evidence type="ECO:0000256" key="5">
    <source>
        <dbReference type="ARBA" id="ARBA00023136"/>
    </source>
</evidence>
<dbReference type="GO" id="GO:0006509">
    <property type="term" value="P:membrane protein ectodomain proteolysis"/>
    <property type="evidence" value="ECO:0007669"/>
    <property type="project" value="TreeGrafter"/>
</dbReference>
<evidence type="ECO:0000259" key="13">
    <source>
        <dbReference type="PROSITE" id="PS50215"/>
    </source>
</evidence>
<dbReference type="SUPFAM" id="SSF57552">
    <property type="entry name" value="Blood coagulation inhibitor (disintegrin)"/>
    <property type="match status" value="1"/>
</dbReference>
<keyword evidence="15" id="KW-1185">Reference proteome</keyword>
<keyword evidence="8" id="KW-0245">EGF-like domain</keyword>
<evidence type="ECO:0000259" key="12">
    <source>
        <dbReference type="PROSITE" id="PS50214"/>
    </source>
</evidence>
<dbReference type="InterPro" id="IPR034027">
    <property type="entry name" value="Reprolysin_adamalysin"/>
</dbReference>
<evidence type="ECO:0000256" key="4">
    <source>
        <dbReference type="ARBA" id="ARBA00023049"/>
    </source>
</evidence>
<feature type="disulfide bond" evidence="8">
    <location>
        <begin position="572"/>
        <end position="581"/>
    </location>
</feature>
<dbReference type="InterPro" id="IPR001762">
    <property type="entry name" value="Disintegrin_dom"/>
</dbReference>
<evidence type="ECO:0000256" key="2">
    <source>
        <dbReference type="ARBA" id="ARBA00022692"/>
    </source>
</evidence>
<keyword evidence="2" id="KW-0812">Transmembrane</keyword>
<dbReference type="Gene3D" id="3.40.390.10">
    <property type="entry name" value="Collagenase (Catalytic Domain)"/>
    <property type="match status" value="1"/>
</dbReference>
<dbReference type="EMBL" id="OU892277">
    <property type="protein sequence ID" value="CAG9760023.1"/>
    <property type="molecule type" value="Genomic_DNA"/>
</dbReference>
<dbReference type="Pfam" id="PF00200">
    <property type="entry name" value="Disintegrin"/>
    <property type="match status" value="1"/>
</dbReference>
<evidence type="ECO:0000256" key="8">
    <source>
        <dbReference type="PROSITE-ProRule" id="PRU00076"/>
    </source>
</evidence>
<feature type="domain" description="Peptidase M12B" evidence="13">
    <location>
        <begin position="111"/>
        <end position="307"/>
    </location>
</feature>
<feature type="disulfide bond" evidence="8">
    <location>
        <begin position="554"/>
        <end position="564"/>
    </location>
</feature>
<feature type="binding site" evidence="9">
    <location>
        <position position="251"/>
    </location>
    <ligand>
        <name>Zn(2+)</name>
        <dbReference type="ChEBI" id="CHEBI:29105"/>
        <note>catalytic</note>
    </ligand>
</feature>
<evidence type="ECO:0000256" key="9">
    <source>
        <dbReference type="PROSITE-ProRule" id="PRU00276"/>
    </source>
</evidence>
<keyword evidence="10" id="KW-0732">Signal</keyword>
<keyword evidence="4" id="KW-0378">Hydrolase</keyword>
<keyword evidence="9" id="KW-0862">Zinc</keyword>
<dbReference type="InterPro" id="IPR024079">
    <property type="entry name" value="MetalloPept_cat_dom_sf"/>
</dbReference>
<feature type="domain" description="Disintegrin" evidence="12">
    <location>
        <begin position="313"/>
        <end position="401"/>
    </location>
</feature>
<keyword evidence="4" id="KW-0645">Protease</keyword>
<evidence type="ECO:0000259" key="11">
    <source>
        <dbReference type="PROSITE" id="PS50026"/>
    </source>
</evidence>
<evidence type="ECO:0000256" key="1">
    <source>
        <dbReference type="ARBA" id="ARBA00004167"/>
    </source>
</evidence>
<dbReference type="Pfam" id="PF08516">
    <property type="entry name" value="ADAM_CR"/>
    <property type="match status" value="1"/>
</dbReference>
<feature type="chain" id="PRO_5040107705" evidence="10">
    <location>
        <begin position="19"/>
        <end position="592"/>
    </location>
</feature>
<dbReference type="PROSITE" id="PS50026">
    <property type="entry name" value="EGF_3"/>
    <property type="match status" value="1"/>
</dbReference>
<dbReference type="AlphaFoldDB" id="A0A9N9MDD0"/>
<evidence type="ECO:0000256" key="10">
    <source>
        <dbReference type="SAM" id="SignalP"/>
    </source>
</evidence>
<dbReference type="PANTHER" id="PTHR11905">
    <property type="entry name" value="ADAM A DISINTEGRIN AND METALLOPROTEASE DOMAIN"/>
    <property type="match status" value="1"/>
</dbReference>
<dbReference type="PROSITE" id="PS01186">
    <property type="entry name" value="EGF_2"/>
    <property type="match status" value="1"/>
</dbReference>
<dbReference type="FunFam" id="4.10.70.10:FF:000001">
    <property type="entry name" value="Disintegrin and metalloproteinase domain-containing protein 22"/>
    <property type="match status" value="1"/>
</dbReference>
<dbReference type="GO" id="GO:0016020">
    <property type="term" value="C:membrane"/>
    <property type="evidence" value="ECO:0007669"/>
    <property type="project" value="UniProtKB-SubCell"/>
</dbReference>
<dbReference type="Gene3D" id="4.10.70.10">
    <property type="entry name" value="Disintegrin domain"/>
    <property type="match status" value="1"/>
</dbReference>
<dbReference type="PANTHER" id="PTHR11905:SF159">
    <property type="entry name" value="ADAM METALLOPROTEASE"/>
    <property type="match status" value="1"/>
</dbReference>
<dbReference type="Proteomes" id="UP001152799">
    <property type="component" value="Chromosome 1"/>
</dbReference>
<evidence type="ECO:0000313" key="14">
    <source>
        <dbReference type="EMBL" id="CAG9760023.1"/>
    </source>
</evidence>
<dbReference type="InterPro" id="IPR036436">
    <property type="entry name" value="Disintegrin_dom_sf"/>
</dbReference>
<reference evidence="14" key="1">
    <citation type="submission" date="2022-01" db="EMBL/GenBank/DDBJ databases">
        <authorList>
            <person name="King R."/>
        </authorList>
    </citation>
    <scope>NUCLEOTIDE SEQUENCE</scope>
</reference>
<dbReference type="InterPro" id="IPR000742">
    <property type="entry name" value="EGF"/>
</dbReference>
<dbReference type="Gene3D" id="2.10.25.10">
    <property type="entry name" value="Laminin"/>
    <property type="match status" value="1"/>
</dbReference>
<dbReference type="CDD" id="cd04269">
    <property type="entry name" value="ZnMc_adamalysin_II_like"/>
    <property type="match status" value="1"/>
</dbReference>
<feature type="disulfide bond" evidence="9">
    <location>
        <begin position="264"/>
        <end position="269"/>
    </location>
</feature>
<evidence type="ECO:0000256" key="6">
    <source>
        <dbReference type="ARBA" id="ARBA00023157"/>
    </source>
</evidence>
<dbReference type="SUPFAM" id="SSF55486">
    <property type="entry name" value="Metalloproteases ('zincins'), catalytic domain"/>
    <property type="match status" value="1"/>
</dbReference>
<gene>
    <name evidence="14" type="ORF">CEUTPL_LOCUS759</name>
</gene>
<dbReference type="FunFam" id="3.40.390.10:FF:000002">
    <property type="entry name" value="Disintegrin and metalloproteinase domain-containing protein 22"/>
    <property type="match status" value="1"/>
</dbReference>
<dbReference type="Pfam" id="PF01421">
    <property type="entry name" value="Reprolysin"/>
    <property type="match status" value="1"/>
</dbReference>
<evidence type="ECO:0000313" key="15">
    <source>
        <dbReference type="Proteomes" id="UP001152799"/>
    </source>
</evidence>
<dbReference type="PROSITE" id="PS50214">
    <property type="entry name" value="DISINTEGRIN_2"/>
    <property type="match status" value="1"/>
</dbReference>
<comment type="caution">
    <text evidence="8">Lacks conserved residue(s) required for the propagation of feature annotation.</text>
</comment>
<keyword evidence="6 8" id="KW-1015">Disulfide bond</keyword>
<dbReference type="GO" id="GO:0046872">
    <property type="term" value="F:metal ion binding"/>
    <property type="evidence" value="ECO:0007669"/>
    <property type="project" value="UniProtKB-KW"/>
</dbReference>
<sequence>MSYLIIFCILLPILHMRGNTCFAGLVLSGKDHVEEFQDYKLIEPKIYDVREKKQIAETKQDETNHCLYNGTMEGNFDSWVAISTCNGLKHRIADIKNEQIHLPYNANNESRYIELILVVDHGIFRKMDESKENVIKFCKDISNIVNSRYAPLNIFIALVGVVIWTEHDEIELSENGDATLERFLKYRRNHLNPTHPNDNAQLLTIKHFKDGVVSKSLKGPICTYEYSGGVNTYYTSNTGSVALSVAHSLGHNLGMEHDQEDCKCPDNKCIMSTSITSGVPTQWSTCSVEYVKSAFGRGMDHCLKNKPEFLFDGPLCGNGYVEPGEDCDCGLQSMCNNSCCDFNTCKFKSNATCANGECCDINNCHLKTAGVLCRSANQECDLPEYCTGQSEYCPKNVYKMNMEPCFEGKSVCYNGACNTRDAQCKLLWGNETESSDESCDDLNTKGNRHGNCGYNKLNSTYYKCTEENIHCGILNCDTTGEKLEFGMEAVSIITHKFKYVGGIIMKCQTVIVDLGLQQVDPGLTPDGVKCGQDKICVDQKCRSLEELRRELNSCPNNCSGNGWCNSEGYCHCKVGFASPDCSQAYRTSSPAS</sequence>
<feature type="signal peptide" evidence="10">
    <location>
        <begin position="1"/>
        <end position="18"/>
    </location>
</feature>
<dbReference type="InterPro" id="IPR001590">
    <property type="entry name" value="Peptidase_M12B"/>
</dbReference>
<feature type="binding site" evidence="9">
    <location>
        <position position="247"/>
    </location>
    <ligand>
        <name>Zn(2+)</name>
        <dbReference type="ChEBI" id="CHEBI:29105"/>
        <note>catalytic</note>
    </ligand>
</feature>
<comment type="subcellular location">
    <subcellularLocation>
        <location evidence="1">Membrane</location>
        <topology evidence="1">Single-pass membrane protein</topology>
    </subcellularLocation>
</comment>
<feature type="domain" description="EGF-like" evidence="11">
    <location>
        <begin position="550"/>
        <end position="582"/>
    </location>
</feature>
<evidence type="ECO:0000256" key="3">
    <source>
        <dbReference type="ARBA" id="ARBA00022989"/>
    </source>
</evidence>
<dbReference type="SMART" id="SM00050">
    <property type="entry name" value="DISIN"/>
    <property type="match status" value="1"/>
</dbReference>
<protein>
    <submittedName>
        <fullName evidence="14">Uncharacterized protein</fullName>
    </submittedName>
</protein>
<keyword evidence="4" id="KW-0482">Metalloprotease</keyword>
<dbReference type="SMART" id="SM00608">
    <property type="entry name" value="ACR"/>
    <property type="match status" value="1"/>
</dbReference>
<dbReference type="InterPro" id="IPR006586">
    <property type="entry name" value="ADAM_Cys-rich"/>
</dbReference>
<feature type="disulfide bond" evidence="7">
    <location>
        <begin position="373"/>
        <end position="393"/>
    </location>
</feature>
<proteinExistence type="predicted"/>
<evidence type="ECO:0000256" key="7">
    <source>
        <dbReference type="PROSITE-ProRule" id="PRU00068"/>
    </source>
</evidence>
<organism evidence="14 15">
    <name type="scientific">Ceutorhynchus assimilis</name>
    <name type="common">cabbage seed weevil</name>
    <dbReference type="NCBI Taxonomy" id="467358"/>
    <lineage>
        <taxon>Eukaryota</taxon>
        <taxon>Metazoa</taxon>
        <taxon>Ecdysozoa</taxon>
        <taxon>Arthropoda</taxon>
        <taxon>Hexapoda</taxon>
        <taxon>Insecta</taxon>
        <taxon>Pterygota</taxon>
        <taxon>Neoptera</taxon>
        <taxon>Endopterygota</taxon>
        <taxon>Coleoptera</taxon>
        <taxon>Polyphaga</taxon>
        <taxon>Cucujiformia</taxon>
        <taxon>Curculionidae</taxon>
        <taxon>Ceutorhynchinae</taxon>
        <taxon>Ceutorhynchus</taxon>
    </lineage>
</organism>
<keyword evidence="3" id="KW-1133">Transmembrane helix</keyword>
<accession>A0A9N9MDD0</accession>
<keyword evidence="5" id="KW-0472">Membrane</keyword>
<feature type="disulfide bond" evidence="9">
    <location>
        <begin position="262"/>
        <end position="286"/>
    </location>
</feature>
<feature type="binding site" evidence="9">
    <location>
        <position position="257"/>
    </location>
    <ligand>
        <name>Zn(2+)</name>
        <dbReference type="ChEBI" id="CHEBI:29105"/>
        <note>catalytic</note>
    </ligand>
</feature>
<dbReference type="PROSITE" id="PS50215">
    <property type="entry name" value="ADAM_MEPRO"/>
    <property type="match status" value="1"/>
</dbReference>
<keyword evidence="9" id="KW-0479">Metal-binding</keyword>
<name>A0A9N9MDD0_9CUCU</name>
<dbReference type="OrthoDB" id="5951731at2759"/>